<keyword evidence="6" id="KW-0547">Nucleotide-binding</keyword>
<keyword evidence="10" id="KW-0472">Membrane</keyword>
<evidence type="ECO:0000259" key="11">
    <source>
        <dbReference type="PROSITE" id="PS50109"/>
    </source>
</evidence>
<feature type="transmembrane region" description="Helical" evidence="10">
    <location>
        <begin position="254"/>
        <end position="280"/>
    </location>
</feature>
<dbReference type="AlphaFoldDB" id="A0A4R4E319"/>
<dbReference type="InterPro" id="IPR036890">
    <property type="entry name" value="HATPase_C_sf"/>
</dbReference>
<dbReference type="PANTHER" id="PTHR45453:SF1">
    <property type="entry name" value="PHOSPHATE REGULON SENSOR PROTEIN PHOR"/>
    <property type="match status" value="1"/>
</dbReference>
<evidence type="ECO:0000256" key="8">
    <source>
        <dbReference type="ARBA" id="ARBA00022840"/>
    </source>
</evidence>
<keyword evidence="4" id="KW-0597">Phosphoprotein</keyword>
<sequence length="578" mass="66142">MSIRKRLTGQFVWQLLLAGLLMIALIVATFFYIANKMSEIEVNQNFGAAGLSKLVDSLEMKDGNITFDNQLLEIVDRHAGWLQVLNEEGKVITSYHTPKDVPNAYIAGELTSYYKGQMEFPYHIYIWIQTKNNTMYTLVYGVPKTNKGLLLLHHVKQTAVINEGKINLPAELSEQLQAVHGYIQVLDSKGTEVASRFKAANALSQYTVQELVLRSQYSDRYNSQLFLEYDEITKQTWLLHVPLTIPYSDSSPELVILLIGFICIVTTIVIIFLFLSLWYGKRFGTPILHMMNWLHNLAQGKYEEPRDVMGRPKSRTITGRIRRKYQMYSDILGSLQQLTEGLQRNDEIRLQLETTRNEWITGVTHDMKTPLSSILGYAHMLKADHYQWSNREVHEFAAIIQEKADYMDLLISDLSMTYRLQNDAHFLVFDQMEINQFVQTCIVQFMNDPQYETAEITLEQANEPIDYPIDQNGFRRIIMNLLANAFIHNPSGTKVQVTIYLDSEGFGILFQDNGEGMDQITMNQLFDRYYRGTNTEGTTNGTGLGMAITKQLVLKHGGTIKVSSATGQGTQFKLYFSN</sequence>
<proteinExistence type="predicted"/>
<dbReference type="PRINTS" id="PR00344">
    <property type="entry name" value="BCTRLSENSOR"/>
</dbReference>
<evidence type="ECO:0000256" key="2">
    <source>
        <dbReference type="ARBA" id="ARBA00004370"/>
    </source>
</evidence>
<evidence type="ECO:0000256" key="6">
    <source>
        <dbReference type="ARBA" id="ARBA00022741"/>
    </source>
</evidence>
<dbReference type="EC" id="2.7.13.3" evidence="3"/>
<comment type="caution">
    <text evidence="12">The sequence shown here is derived from an EMBL/GenBank/DDBJ whole genome shotgun (WGS) entry which is preliminary data.</text>
</comment>
<evidence type="ECO:0000256" key="5">
    <source>
        <dbReference type="ARBA" id="ARBA00022679"/>
    </source>
</evidence>
<evidence type="ECO:0000313" key="12">
    <source>
        <dbReference type="EMBL" id="TCZ73030.1"/>
    </source>
</evidence>
<feature type="transmembrane region" description="Helical" evidence="10">
    <location>
        <begin position="12"/>
        <end position="34"/>
    </location>
</feature>
<evidence type="ECO:0000256" key="10">
    <source>
        <dbReference type="SAM" id="Phobius"/>
    </source>
</evidence>
<dbReference type="InterPro" id="IPR050351">
    <property type="entry name" value="BphY/WalK/GraS-like"/>
</dbReference>
<reference evidence="12 13" key="1">
    <citation type="submission" date="2019-03" db="EMBL/GenBank/DDBJ databases">
        <authorList>
            <person name="Kim M.K.M."/>
        </authorList>
    </citation>
    <scope>NUCLEOTIDE SEQUENCE [LARGE SCALE GENOMIC DNA]</scope>
    <source>
        <strain evidence="12 13">18JY21-1</strain>
    </source>
</reference>
<dbReference type="CDD" id="cd00075">
    <property type="entry name" value="HATPase"/>
    <property type="match status" value="1"/>
</dbReference>
<dbReference type="GO" id="GO:0004721">
    <property type="term" value="F:phosphoprotein phosphatase activity"/>
    <property type="evidence" value="ECO:0007669"/>
    <property type="project" value="TreeGrafter"/>
</dbReference>
<evidence type="ECO:0000256" key="9">
    <source>
        <dbReference type="ARBA" id="ARBA00023012"/>
    </source>
</evidence>
<keyword evidence="7 12" id="KW-0418">Kinase</keyword>
<dbReference type="SMART" id="SM00388">
    <property type="entry name" value="HisKA"/>
    <property type="match status" value="1"/>
</dbReference>
<dbReference type="Pfam" id="PF02518">
    <property type="entry name" value="HATPase_c"/>
    <property type="match status" value="1"/>
</dbReference>
<dbReference type="Gene3D" id="3.30.565.10">
    <property type="entry name" value="Histidine kinase-like ATPase, C-terminal domain"/>
    <property type="match status" value="1"/>
</dbReference>
<evidence type="ECO:0000256" key="4">
    <source>
        <dbReference type="ARBA" id="ARBA00022553"/>
    </source>
</evidence>
<dbReference type="GO" id="GO:0005886">
    <property type="term" value="C:plasma membrane"/>
    <property type="evidence" value="ECO:0007669"/>
    <property type="project" value="TreeGrafter"/>
</dbReference>
<dbReference type="InterPro" id="IPR003594">
    <property type="entry name" value="HATPase_dom"/>
</dbReference>
<accession>A0A4R4E319</accession>
<comment type="subcellular location">
    <subcellularLocation>
        <location evidence="2">Membrane</location>
    </subcellularLocation>
</comment>
<dbReference type="SUPFAM" id="SSF47384">
    <property type="entry name" value="Homodimeric domain of signal transducing histidine kinase"/>
    <property type="match status" value="1"/>
</dbReference>
<dbReference type="InterPro" id="IPR005467">
    <property type="entry name" value="His_kinase_dom"/>
</dbReference>
<evidence type="ECO:0000256" key="1">
    <source>
        <dbReference type="ARBA" id="ARBA00000085"/>
    </source>
</evidence>
<keyword evidence="10" id="KW-1133">Transmembrane helix</keyword>
<keyword evidence="5" id="KW-0808">Transferase</keyword>
<name>A0A4R4E319_9BACL</name>
<dbReference type="PANTHER" id="PTHR45453">
    <property type="entry name" value="PHOSPHATE REGULON SENSOR PROTEIN PHOR"/>
    <property type="match status" value="1"/>
</dbReference>
<keyword evidence="8" id="KW-0067">ATP-binding</keyword>
<dbReference type="PROSITE" id="PS50109">
    <property type="entry name" value="HIS_KIN"/>
    <property type="match status" value="1"/>
</dbReference>
<dbReference type="OrthoDB" id="368131at2"/>
<feature type="domain" description="Histidine kinase" evidence="11">
    <location>
        <begin position="362"/>
        <end position="578"/>
    </location>
</feature>
<dbReference type="GO" id="GO:0000155">
    <property type="term" value="F:phosphorelay sensor kinase activity"/>
    <property type="evidence" value="ECO:0007669"/>
    <property type="project" value="InterPro"/>
</dbReference>
<keyword evidence="10" id="KW-0812">Transmembrane</keyword>
<organism evidence="12 13">
    <name type="scientific">Paenibacillus albiflavus</name>
    <dbReference type="NCBI Taxonomy" id="2545760"/>
    <lineage>
        <taxon>Bacteria</taxon>
        <taxon>Bacillati</taxon>
        <taxon>Bacillota</taxon>
        <taxon>Bacilli</taxon>
        <taxon>Bacillales</taxon>
        <taxon>Paenibacillaceae</taxon>
        <taxon>Paenibacillus</taxon>
    </lineage>
</organism>
<dbReference type="GO" id="GO:0016036">
    <property type="term" value="P:cellular response to phosphate starvation"/>
    <property type="evidence" value="ECO:0007669"/>
    <property type="project" value="TreeGrafter"/>
</dbReference>
<dbReference type="Proteomes" id="UP000295418">
    <property type="component" value="Unassembled WGS sequence"/>
</dbReference>
<dbReference type="InterPro" id="IPR036097">
    <property type="entry name" value="HisK_dim/P_sf"/>
</dbReference>
<dbReference type="RefSeq" id="WP_132420156.1">
    <property type="nucleotide sequence ID" value="NZ_SKFG01000035.1"/>
</dbReference>
<keyword evidence="9" id="KW-0902">Two-component regulatory system</keyword>
<evidence type="ECO:0000313" key="13">
    <source>
        <dbReference type="Proteomes" id="UP000295418"/>
    </source>
</evidence>
<dbReference type="Pfam" id="PF00512">
    <property type="entry name" value="HisKA"/>
    <property type="match status" value="1"/>
</dbReference>
<dbReference type="GO" id="GO:0005524">
    <property type="term" value="F:ATP binding"/>
    <property type="evidence" value="ECO:0007669"/>
    <property type="project" value="UniProtKB-KW"/>
</dbReference>
<evidence type="ECO:0000256" key="7">
    <source>
        <dbReference type="ARBA" id="ARBA00022777"/>
    </source>
</evidence>
<dbReference type="SUPFAM" id="SSF55874">
    <property type="entry name" value="ATPase domain of HSP90 chaperone/DNA topoisomerase II/histidine kinase"/>
    <property type="match status" value="1"/>
</dbReference>
<dbReference type="CDD" id="cd00082">
    <property type="entry name" value="HisKA"/>
    <property type="match status" value="1"/>
</dbReference>
<dbReference type="SMART" id="SM00387">
    <property type="entry name" value="HATPase_c"/>
    <property type="match status" value="1"/>
</dbReference>
<dbReference type="EMBL" id="SKFG01000035">
    <property type="protein sequence ID" value="TCZ73030.1"/>
    <property type="molecule type" value="Genomic_DNA"/>
</dbReference>
<dbReference type="Gene3D" id="1.10.287.130">
    <property type="match status" value="1"/>
</dbReference>
<protein>
    <recommendedName>
        <fullName evidence="3">histidine kinase</fullName>
        <ecNumber evidence="3">2.7.13.3</ecNumber>
    </recommendedName>
</protein>
<comment type="catalytic activity">
    <reaction evidence="1">
        <text>ATP + protein L-histidine = ADP + protein N-phospho-L-histidine.</text>
        <dbReference type="EC" id="2.7.13.3"/>
    </reaction>
</comment>
<keyword evidence="13" id="KW-1185">Reference proteome</keyword>
<gene>
    <name evidence="12" type="ORF">E0485_21655</name>
</gene>
<evidence type="ECO:0000256" key="3">
    <source>
        <dbReference type="ARBA" id="ARBA00012438"/>
    </source>
</evidence>
<dbReference type="InterPro" id="IPR003661">
    <property type="entry name" value="HisK_dim/P_dom"/>
</dbReference>
<dbReference type="InterPro" id="IPR004358">
    <property type="entry name" value="Sig_transdc_His_kin-like_C"/>
</dbReference>